<evidence type="ECO:0000259" key="13">
    <source>
        <dbReference type="Pfam" id="PF00905"/>
    </source>
</evidence>
<keyword evidence="12" id="KW-0732">Signal</keyword>
<gene>
    <name evidence="16" type="ORF">SAMN02746019_00007360</name>
</gene>
<dbReference type="InterPro" id="IPR005311">
    <property type="entry name" value="PBP_dimer"/>
</dbReference>
<evidence type="ECO:0000256" key="6">
    <source>
        <dbReference type="ARBA" id="ARBA00022960"/>
    </source>
</evidence>
<evidence type="ECO:0000259" key="14">
    <source>
        <dbReference type="Pfam" id="PF03717"/>
    </source>
</evidence>
<dbReference type="InParanoid" id="A0A212QVZ5"/>
<dbReference type="GO" id="GO:0008658">
    <property type="term" value="F:penicillin binding"/>
    <property type="evidence" value="ECO:0007669"/>
    <property type="project" value="InterPro"/>
</dbReference>
<dbReference type="SUPFAM" id="SSF56601">
    <property type="entry name" value="beta-lactamase/transpeptidase-like"/>
    <property type="match status" value="1"/>
</dbReference>
<evidence type="ECO:0000259" key="15">
    <source>
        <dbReference type="Pfam" id="PF05223"/>
    </source>
</evidence>
<dbReference type="Pfam" id="PF03717">
    <property type="entry name" value="PBP_dimer"/>
    <property type="match status" value="1"/>
</dbReference>
<dbReference type="InterPro" id="IPR032710">
    <property type="entry name" value="NTF2-like_dom_sf"/>
</dbReference>
<dbReference type="FunCoup" id="A0A212QVZ5">
    <property type="interactions" value="17"/>
</dbReference>
<accession>A0A212QVZ5</accession>
<evidence type="ECO:0000256" key="4">
    <source>
        <dbReference type="ARBA" id="ARBA00022475"/>
    </source>
</evidence>
<keyword evidence="7" id="KW-0573">Peptidoglycan synthesis</keyword>
<dbReference type="GO" id="GO:0005886">
    <property type="term" value="C:plasma membrane"/>
    <property type="evidence" value="ECO:0007669"/>
    <property type="project" value="UniProtKB-SubCell"/>
</dbReference>
<dbReference type="Gene3D" id="3.10.450.100">
    <property type="entry name" value="NTF2-like, domain 1"/>
    <property type="match status" value="1"/>
</dbReference>
<dbReference type="InterPro" id="IPR050515">
    <property type="entry name" value="Beta-lactam/transpept"/>
</dbReference>
<dbReference type="EMBL" id="FYEK01000027">
    <property type="protein sequence ID" value="SNB63889.1"/>
    <property type="molecule type" value="Genomic_DNA"/>
</dbReference>
<keyword evidence="6" id="KW-0133">Cell shape</keyword>
<dbReference type="AlphaFoldDB" id="A0A212QVZ5"/>
<feature type="chain" id="PRO_5012962351" evidence="12">
    <location>
        <begin position="20"/>
        <end position="709"/>
    </location>
</feature>
<keyword evidence="4" id="KW-1003">Cell membrane</keyword>
<dbReference type="PANTHER" id="PTHR30627">
    <property type="entry name" value="PEPTIDOGLYCAN D,D-TRANSPEPTIDASE"/>
    <property type="match status" value="1"/>
</dbReference>
<comment type="subcellular location">
    <subcellularLocation>
        <location evidence="2">Cell membrane</location>
    </subcellularLocation>
    <subcellularLocation>
        <location evidence="1">Membrane</location>
        <topology evidence="1">Single-pass membrane protein</topology>
    </subcellularLocation>
</comment>
<keyword evidence="8" id="KW-1133">Transmembrane helix</keyword>
<evidence type="ECO:0000256" key="5">
    <source>
        <dbReference type="ARBA" id="ARBA00022692"/>
    </source>
</evidence>
<evidence type="ECO:0000256" key="3">
    <source>
        <dbReference type="ARBA" id="ARBA00007171"/>
    </source>
</evidence>
<dbReference type="GO" id="GO:0071972">
    <property type="term" value="F:peptidoglycan L,D-transpeptidase activity"/>
    <property type="evidence" value="ECO:0007669"/>
    <property type="project" value="TreeGrafter"/>
</dbReference>
<evidence type="ECO:0000256" key="7">
    <source>
        <dbReference type="ARBA" id="ARBA00022984"/>
    </source>
</evidence>
<dbReference type="Proteomes" id="UP000197025">
    <property type="component" value="Unassembled WGS sequence"/>
</dbReference>
<keyword evidence="10" id="KW-0961">Cell wall biogenesis/degradation</keyword>
<dbReference type="GO" id="GO:0008360">
    <property type="term" value="P:regulation of cell shape"/>
    <property type="evidence" value="ECO:0007669"/>
    <property type="project" value="UniProtKB-KW"/>
</dbReference>
<evidence type="ECO:0000256" key="1">
    <source>
        <dbReference type="ARBA" id="ARBA00004167"/>
    </source>
</evidence>
<dbReference type="Pfam" id="PF00905">
    <property type="entry name" value="Transpeptidase"/>
    <property type="match status" value="1"/>
</dbReference>
<keyword evidence="5" id="KW-0812">Transmembrane</keyword>
<keyword evidence="9" id="KW-0472">Membrane</keyword>
<dbReference type="GO" id="GO:0046677">
    <property type="term" value="P:response to antibiotic"/>
    <property type="evidence" value="ECO:0007669"/>
    <property type="project" value="InterPro"/>
</dbReference>
<comment type="similarity">
    <text evidence="3">Belongs to the transpeptidase family.</text>
</comment>
<dbReference type="InterPro" id="IPR036138">
    <property type="entry name" value="PBP_dimer_sf"/>
</dbReference>
<evidence type="ECO:0000256" key="9">
    <source>
        <dbReference type="ARBA" id="ARBA00023136"/>
    </source>
</evidence>
<sequence length="709" mass="76962">MRKGWTRRSFLLRALPAAAGGWLSACRVLSPPPPTPTPAPPTPTPRPSPAGTATAALEALTREAIDDLWALLTPASQAAMPREDLRARWRETLNAAGVQAIEIQPLSLIEEGETARARYRIRWKTALFGEREAEGTLELRWTTGDWRVVWRDALLWPELQEGERLQVEYVIPERANLYDREGRGLAVQGEWVEIGVVPGQIADEGQLLARLTQATGLPPETIRARYAGGRPDWYMPILALPADRVAPFLTDLEATPGVVLRSRSGRIYAGVAAQTVGIVGKIPAEELDAWRRRGYRGDEWVGRMGLEAWGEPYLAGTHGGRLWIQPPRPEDGPSRLLAERPFTPGRPITTTLDRELQARVEEIFGDRTGAVVVMDPRNGDILAMVSRPAFDPNALIGPNPPPPPPGAFLNRATQGLYPPGSIFKIVVMAAALTHGFTARSTFQDPGYWDGLGPGYRKWCWLRTGHGVVDLPTALIVSCNVAFYQLGFALHQQDPDLLPRMARAFGLGVLTGIQGVPEEAGLVPDAAWRAQQGGRPWSVGDAVNMAIGQSDLLVTPLQIARMLAAVANGGILYRPRLVQRIGPAPGIPEETFPPEVQGRLPVSEETLAVIREGLVGVTAHPRGTATWIFRGMPFAVAGKTGTAETVPGRPPHAWFACYAPADRPERVVVVIVEHGGQGSAVAAPIARQILEAAYGLPLTPLPTPPPQEDR</sequence>
<dbReference type="GO" id="GO:0009252">
    <property type="term" value="P:peptidoglycan biosynthetic process"/>
    <property type="evidence" value="ECO:0007669"/>
    <property type="project" value="UniProtKB-KW"/>
</dbReference>
<evidence type="ECO:0000313" key="16">
    <source>
        <dbReference type="EMBL" id="SNB63889.1"/>
    </source>
</evidence>
<feature type="region of interest" description="Disordered" evidence="11">
    <location>
        <begin position="28"/>
        <end position="51"/>
    </location>
</feature>
<dbReference type="PANTHER" id="PTHR30627:SF2">
    <property type="entry name" value="PEPTIDOGLYCAN D,D-TRANSPEPTIDASE MRDA"/>
    <property type="match status" value="1"/>
</dbReference>
<feature type="compositionally biased region" description="Pro residues" evidence="11">
    <location>
        <begin position="30"/>
        <end position="48"/>
    </location>
</feature>
<dbReference type="Pfam" id="PF05223">
    <property type="entry name" value="MecA_N"/>
    <property type="match status" value="1"/>
</dbReference>
<evidence type="ECO:0000256" key="11">
    <source>
        <dbReference type="SAM" id="MobiDB-lite"/>
    </source>
</evidence>
<dbReference type="Gene3D" id="3.30.1390.30">
    <property type="entry name" value="Penicillin-binding protein 2a, domain 3"/>
    <property type="match status" value="1"/>
</dbReference>
<keyword evidence="17" id="KW-1185">Reference proteome</keyword>
<dbReference type="SUPFAM" id="SSF54427">
    <property type="entry name" value="NTF2-like"/>
    <property type="match status" value="1"/>
</dbReference>
<reference evidence="17" key="1">
    <citation type="submission" date="2017-06" db="EMBL/GenBank/DDBJ databases">
        <authorList>
            <person name="Varghese N."/>
            <person name="Submissions S."/>
        </authorList>
    </citation>
    <scope>NUCLEOTIDE SEQUENCE [LARGE SCALE GENOMIC DNA]</scope>
    <source>
        <strain evidence="17">JAD2</strain>
    </source>
</reference>
<evidence type="ECO:0000313" key="17">
    <source>
        <dbReference type="Proteomes" id="UP000197025"/>
    </source>
</evidence>
<feature type="signal peptide" evidence="12">
    <location>
        <begin position="1"/>
        <end position="19"/>
    </location>
</feature>
<proteinExistence type="inferred from homology"/>
<feature type="domain" description="Penicillin-binding protein dimerisation" evidence="14">
    <location>
        <begin position="172"/>
        <end position="321"/>
    </location>
</feature>
<dbReference type="InterPro" id="IPR012338">
    <property type="entry name" value="Beta-lactam/transpept-like"/>
</dbReference>
<evidence type="ECO:0000256" key="12">
    <source>
        <dbReference type="SAM" id="SignalP"/>
    </source>
</evidence>
<dbReference type="SUPFAM" id="SSF56519">
    <property type="entry name" value="Penicillin binding protein dimerisation domain"/>
    <property type="match status" value="1"/>
</dbReference>
<dbReference type="GO" id="GO:0071555">
    <property type="term" value="P:cell wall organization"/>
    <property type="evidence" value="ECO:0007669"/>
    <property type="project" value="UniProtKB-KW"/>
</dbReference>
<dbReference type="RefSeq" id="WP_088570990.1">
    <property type="nucleotide sequence ID" value="NZ_FYEK01000027.1"/>
</dbReference>
<evidence type="ECO:0000256" key="8">
    <source>
        <dbReference type="ARBA" id="ARBA00022989"/>
    </source>
</evidence>
<name>A0A212QVZ5_9CHLR</name>
<feature type="domain" description="NTF2-like N-terminal transpeptidase" evidence="15">
    <location>
        <begin position="49"/>
        <end position="162"/>
    </location>
</feature>
<evidence type="ECO:0000256" key="2">
    <source>
        <dbReference type="ARBA" id="ARBA00004236"/>
    </source>
</evidence>
<dbReference type="InterPro" id="IPR001460">
    <property type="entry name" value="PCN-bd_Tpept"/>
</dbReference>
<dbReference type="Gene3D" id="3.40.710.10">
    <property type="entry name" value="DD-peptidase/beta-lactamase superfamily"/>
    <property type="match status" value="1"/>
</dbReference>
<dbReference type="PROSITE" id="PS51257">
    <property type="entry name" value="PROKAR_LIPOPROTEIN"/>
    <property type="match status" value="1"/>
</dbReference>
<dbReference type="Gene3D" id="3.90.1310.10">
    <property type="entry name" value="Penicillin-binding protein 2a (Domain 2)"/>
    <property type="match status" value="1"/>
</dbReference>
<evidence type="ECO:0000256" key="10">
    <source>
        <dbReference type="ARBA" id="ARBA00023316"/>
    </source>
</evidence>
<organism evidence="16 17">
    <name type="scientific">Thermoflexus hugenholtzii JAD2</name>
    <dbReference type="NCBI Taxonomy" id="877466"/>
    <lineage>
        <taxon>Bacteria</taxon>
        <taxon>Bacillati</taxon>
        <taxon>Chloroflexota</taxon>
        <taxon>Thermoflexia</taxon>
        <taxon>Thermoflexales</taxon>
        <taxon>Thermoflexaceae</taxon>
        <taxon>Thermoflexus</taxon>
    </lineage>
</organism>
<protein>
    <submittedName>
        <fullName evidence="16">Peptidoglycan glycosyltransferase</fullName>
    </submittedName>
</protein>
<dbReference type="InterPro" id="IPR006311">
    <property type="entry name" value="TAT_signal"/>
</dbReference>
<dbReference type="InterPro" id="IPR007887">
    <property type="entry name" value="MecA_N"/>
</dbReference>
<dbReference type="GO" id="GO:0016740">
    <property type="term" value="F:transferase activity"/>
    <property type="evidence" value="ECO:0007669"/>
    <property type="project" value="UniProtKB-KW"/>
</dbReference>
<dbReference type="PROSITE" id="PS51318">
    <property type="entry name" value="TAT"/>
    <property type="match status" value="1"/>
</dbReference>
<keyword evidence="16" id="KW-0808">Transferase</keyword>
<dbReference type="OrthoDB" id="9770103at2"/>
<feature type="domain" description="Penicillin-binding protein transpeptidase" evidence="13">
    <location>
        <begin position="369"/>
        <end position="690"/>
    </location>
</feature>